<dbReference type="InterPro" id="IPR013780">
    <property type="entry name" value="Glyco_hydro_b"/>
</dbReference>
<accession>A0A480AYD3</accession>
<dbReference type="Gene3D" id="2.70.98.60">
    <property type="entry name" value="alpha-galactosidase from lactobacil brevis"/>
    <property type="match status" value="1"/>
</dbReference>
<name>A0A480AYD3_9BURK</name>
<dbReference type="Gene3D" id="2.60.40.1180">
    <property type="entry name" value="Golgi alpha-mannosidase II"/>
    <property type="match status" value="1"/>
</dbReference>
<evidence type="ECO:0000256" key="6">
    <source>
        <dbReference type="PIRSR" id="PIRSR005536-1"/>
    </source>
</evidence>
<dbReference type="InterPro" id="IPR013785">
    <property type="entry name" value="Aldolase_TIM"/>
</dbReference>
<keyword evidence="3 5" id="KW-0378">Hydrolase</keyword>
<comment type="caution">
    <text evidence="9">The sequence shown here is derived from an EMBL/GenBank/DDBJ whole genome shotgun (WGS) entry which is preliminary data.</text>
</comment>
<dbReference type="PRINTS" id="PR00743">
    <property type="entry name" value="GLHYDRLASE36"/>
</dbReference>
<dbReference type="AlphaFoldDB" id="A0A480AYD3"/>
<feature type="active site" description="Nucleophile" evidence="6">
    <location>
        <position position="457"/>
    </location>
</feature>
<dbReference type="SUPFAM" id="SSF51445">
    <property type="entry name" value="(Trans)glycosidases"/>
    <property type="match status" value="1"/>
</dbReference>
<organism evidence="9 10">
    <name type="scientific">Pseudaquabacterium pictum</name>
    <dbReference type="NCBI Taxonomy" id="2315236"/>
    <lineage>
        <taxon>Bacteria</taxon>
        <taxon>Pseudomonadati</taxon>
        <taxon>Pseudomonadota</taxon>
        <taxon>Betaproteobacteria</taxon>
        <taxon>Burkholderiales</taxon>
        <taxon>Sphaerotilaceae</taxon>
        <taxon>Pseudaquabacterium</taxon>
    </lineage>
</organism>
<protein>
    <recommendedName>
        <fullName evidence="2 5">Alpha-galactosidase</fullName>
        <ecNumber evidence="2 5">3.2.1.22</ecNumber>
    </recommendedName>
</protein>
<evidence type="ECO:0000256" key="2">
    <source>
        <dbReference type="ARBA" id="ARBA00012755"/>
    </source>
</evidence>
<dbReference type="OrthoDB" id="9758822at2"/>
<reference evidence="10" key="1">
    <citation type="submission" date="2019-03" db="EMBL/GenBank/DDBJ databases">
        <title>Aquabacterium pictum sp.nov., the first bacteriochlorophyll a-containing freshwater bacterium in the genus Aquabacterium of the class Betaproteobacteria.</title>
        <authorList>
            <person name="Hirose S."/>
            <person name="Tank M."/>
            <person name="Hara E."/>
            <person name="Tamaki H."/>
            <person name="Takaichi S."/>
            <person name="Haruta S."/>
            <person name="Hanada S."/>
        </authorList>
    </citation>
    <scope>NUCLEOTIDE SEQUENCE [LARGE SCALE GENOMIC DNA]</scope>
    <source>
        <strain evidence="10">W35</strain>
    </source>
</reference>
<comment type="similarity">
    <text evidence="5">Belongs to the glycosyl hydrolase.</text>
</comment>
<dbReference type="InterPro" id="IPR002252">
    <property type="entry name" value="Glyco_hydro_36"/>
</dbReference>
<evidence type="ECO:0000259" key="7">
    <source>
        <dbReference type="Pfam" id="PF16874"/>
    </source>
</evidence>
<dbReference type="Proteomes" id="UP000301751">
    <property type="component" value="Unassembled WGS sequence"/>
</dbReference>
<dbReference type="EMBL" id="BJCL01000033">
    <property type="protein sequence ID" value="GCL66321.1"/>
    <property type="molecule type" value="Genomic_DNA"/>
</dbReference>
<dbReference type="GO" id="GO:0004557">
    <property type="term" value="F:alpha-galactosidase activity"/>
    <property type="evidence" value="ECO:0007669"/>
    <property type="project" value="UniProtKB-UniRule"/>
</dbReference>
<feature type="domain" description="Glycosyl hydrolase family 36 C-terminal" evidence="7">
    <location>
        <begin position="628"/>
        <end position="716"/>
    </location>
</feature>
<feature type="active site" description="Proton donor" evidence="6">
    <location>
        <position position="522"/>
    </location>
</feature>
<feature type="domain" description="Glycosyl hydrolase family 36 N-terminal" evidence="8">
    <location>
        <begin position="33"/>
        <end position="263"/>
    </location>
</feature>
<proteinExistence type="inferred from homology"/>
<evidence type="ECO:0000313" key="10">
    <source>
        <dbReference type="Proteomes" id="UP000301751"/>
    </source>
</evidence>
<evidence type="ECO:0000313" key="9">
    <source>
        <dbReference type="EMBL" id="GCL66321.1"/>
    </source>
</evidence>
<sequence length="721" mass="78827">MSHPAPPSAPAEFLVLHGRHSSLVLEHHADEAPIWRYWGPRLPDGATPGAPLRDGRPLPSFMLDFDQPLTAAPTFGVGWFGQSALLAHRAGQQFAQAFSACTVEWVHPGRALVLHLADPVAQITLRLALTLDAASDVLTLHSTLTNTGTDVLDVQWLAAGTLPLPGRCDSVRSFAGQHMQEFMAMTDPLTRSLWRRENRRGRTTQDCFPGAVVTTPGATGDAGLVYGAHLAWSGNSQQTIEWLADAQYQWQFGEWLAPGEVRLAPGAQLQSPQLLASCSTQGLDGLAANFHAALRQRITWPGGSMRPRPVHLNTWEGFYFDLEPSKVMELADAAAAVGVERFVVDDGWFHGRHHDRAALGDWWPDAGKFPQGLGPLVAHVNALGMEFGLWVEPEMVNPDSTLFRTHPDWALQLRGRPLITARNQLVLDIARPEASDYLFDKISALLAAHAIGYLKWDLNRDLTTAGLADGTAGYRAQVQAAYALMARLRAAHPQVEIESCSGGGGRIDFGVLQHCHRVWASDCIDALSRVDIQRGFLQFFPPEIMGAHVGTAPAHTTGRTQSLGFAAAVALPGHFGMEFDLRQLQPAARDELAHWVALYKQLRDRLHTGRVWRGEAGDGLVWQAHGDDDAADLLLFVYRTAPTTHRYMPTLRLPMLDRRAAYRITQLAHGGAGHAWGSAPLLEAMQSADGAVLHGAWLAEAGLPLPRTQAEHAHILRLQKV</sequence>
<dbReference type="InterPro" id="IPR031704">
    <property type="entry name" value="Glyco_hydro_36_N"/>
</dbReference>
<gene>
    <name evidence="9" type="ORF">AQPW35_54020</name>
</gene>
<dbReference type="RefSeq" id="WP_137736021.1">
    <property type="nucleotide sequence ID" value="NZ_BJCL01000033.1"/>
</dbReference>
<dbReference type="GO" id="GO:0016052">
    <property type="term" value="P:carbohydrate catabolic process"/>
    <property type="evidence" value="ECO:0007669"/>
    <property type="project" value="InterPro"/>
</dbReference>
<dbReference type="Gene3D" id="3.20.20.70">
    <property type="entry name" value="Aldolase class I"/>
    <property type="match status" value="1"/>
</dbReference>
<dbReference type="PIRSF" id="PIRSF005536">
    <property type="entry name" value="Agal"/>
    <property type="match status" value="1"/>
</dbReference>
<dbReference type="Pfam" id="PF16874">
    <property type="entry name" value="Glyco_hydro_36C"/>
    <property type="match status" value="1"/>
</dbReference>
<keyword evidence="4 5" id="KW-0326">Glycosidase</keyword>
<dbReference type="EC" id="3.2.1.22" evidence="2 5"/>
<evidence type="ECO:0000256" key="4">
    <source>
        <dbReference type="ARBA" id="ARBA00023295"/>
    </source>
</evidence>
<dbReference type="InterPro" id="IPR017853">
    <property type="entry name" value="GH"/>
</dbReference>
<comment type="catalytic activity">
    <reaction evidence="1 5">
        <text>Hydrolysis of terminal, non-reducing alpha-D-galactose residues in alpha-D-galactosides, including galactose oligosaccharides, galactomannans and galactolipids.</text>
        <dbReference type="EC" id="3.2.1.22"/>
    </reaction>
</comment>
<evidence type="ECO:0000256" key="1">
    <source>
        <dbReference type="ARBA" id="ARBA00001255"/>
    </source>
</evidence>
<dbReference type="InterPro" id="IPR038417">
    <property type="entry name" value="Alpga-gal_N_sf"/>
</dbReference>
<dbReference type="InterPro" id="IPR050985">
    <property type="entry name" value="Alpha-glycosidase_related"/>
</dbReference>
<dbReference type="PANTHER" id="PTHR43053:SF3">
    <property type="entry name" value="ALPHA-GALACTOSIDASE C-RELATED"/>
    <property type="match status" value="1"/>
</dbReference>
<dbReference type="InterPro" id="IPR031705">
    <property type="entry name" value="Glyco_hydro_36_C"/>
</dbReference>
<dbReference type="PANTHER" id="PTHR43053">
    <property type="entry name" value="GLYCOSIDASE FAMILY 31"/>
    <property type="match status" value="1"/>
</dbReference>
<dbReference type="Pfam" id="PF02065">
    <property type="entry name" value="Melibiase"/>
    <property type="match status" value="1"/>
</dbReference>
<dbReference type="CDD" id="cd14791">
    <property type="entry name" value="GH36"/>
    <property type="match status" value="1"/>
</dbReference>
<evidence type="ECO:0000259" key="8">
    <source>
        <dbReference type="Pfam" id="PF16875"/>
    </source>
</evidence>
<dbReference type="Pfam" id="PF16875">
    <property type="entry name" value="Glyco_hydro_36N"/>
    <property type="match status" value="1"/>
</dbReference>
<evidence type="ECO:0000256" key="5">
    <source>
        <dbReference type="PIRNR" id="PIRNR005536"/>
    </source>
</evidence>
<keyword evidence="10" id="KW-1185">Reference proteome</keyword>
<evidence type="ECO:0000256" key="3">
    <source>
        <dbReference type="ARBA" id="ARBA00022801"/>
    </source>
</evidence>
<dbReference type="FunFam" id="3.20.20.70:FF:000118">
    <property type="entry name" value="Alpha-galactosidase"/>
    <property type="match status" value="1"/>
</dbReference>